<dbReference type="AlphaFoldDB" id="A0A0E0KAC8"/>
<name>A0A0E0KAC8_ORYPU</name>
<sequence length="226" mass="24605">MVREAAVGEGGEVVGKKKKKQQLPLKEKLLIEWPHGCPRRVLHVVLTQPAMIGYEGPAWTRFSFLDAYLGGEKLGGGCLPVNPGGIPEWKVACQRAVGWDWPRLCLQLEARRADAYRAGADDGTAVVFRGGEPHTSRHSAVVGTAMVRLVDALVHGDDDDDDDGGGGYYYFGWEWEKLLLEGTLVFDKSVELQGWRLPAPGEAAGGAEPANVVRGVVRVLMFLTVQ</sequence>
<dbReference type="Gramene" id="OPUNC03G07620.1">
    <property type="protein sequence ID" value="OPUNC03G07620.1"/>
    <property type="gene ID" value="OPUNC03G07620"/>
</dbReference>
<dbReference type="Proteomes" id="UP000026962">
    <property type="component" value="Chromosome 3"/>
</dbReference>
<dbReference type="HOGENOM" id="CLU_100374_0_0_1"/>
<reference evidence="1" key="1">
    <citation type="submission" date="2015-04" db="UniProtKB">
        <authorList>
            <consortium name="EnsemblPlants"/>
        </authorList>
    </citation>
    <scope>IDENTIFICATION</scope>
</reference>
<dbReference type="EnsemblPlants" id="OPUNC03G07620.1">
    <property type="protein sequence ID" value="OPUNC03G07620.1"/>
    <property type="gene ID" value="OPUNC03G07620"/>
</dbReference>
<dbReference type="OMA" id="WPRTCTI"/>
<accession>A0A0E0KAC8</accession>
<proteinExistence type="predicted"/>
<dbReference type="eggNOG" id="ENOG502R3PS">
    <property type="taxonomic scope" value="Eukaryota"/>
</dbReference>
<organism evidence="1">
    <name type="scientific">Oryza punctata</name>
    <name type="common">Red rice</name>
    <dbReference type="NCBI Taxonomy" id="4537"/>
    <lineage>
        <taxon>Eukaryota</taxon>
        <taxon>Viridiplantae</taxon>
        <taxon>Streptophyta</taxon>
        <taxon>Embryophyta</taxon>
        <taxon>Tracheophyta</taxon>
        <taxon>Spermatophyta</taxon>
        <taxon>Magnoliopsida</taxon>
        <taxon>Liliopsida</taxon>
        <taxon>Poales</taxon>
        <taxon>Poaceae</taxon>
        <taxon>BOP clade</taxon>
        <taxon>Oryzoideae</taxon>
        <taxon>Oryzeae</taxon>
        <taxon>Oryzinae</taxon>
        <taxon>Oryza</taxon>
    </lineage>
</organism>
<reference evidence="1" key="2">
    <citation type="submission" date="2018-05" db="EMBL/GenBank/DDBJ databases">
        <title>OpunRS2 (Oryza punctata Reference Sequence Version 2).</title>
        <authorList>
            <person name="Zhang J."/>
            <person name="Kudrna D."/>
            <person name="Lee S."/>
            <person name="Talag J."/>
            <person name="Welchert J."/>
            <person name="Wing R.A."/>
        </authorList>
    </citation>
    <scope>NUCLEOTIDE SEQUENCE [LARGE SCALE GENOMIC DNA]</scope>
</reference>
<evidence type="ECO:0000313" key="1">
    <source>
        <dbReference type="EnsemblPlants" id="OPUNC03G07620.1"/>
    </source>
</evidence>
<protein>
    <submittedName>
        <fullName evidence="1">Uncharacterized protein</fullName>
    </submittedName>
</protein>
<keyword evidence="2" id="KW-1185">Reference proteome</keyword>
<evidence type="ECO:0000313" key="2">
    <source>
        <dbReference type="Proteomes" id="UP000026962"/>
    </source>
</evidence>